<protein>
    <submittedName>
        <fullName evidence="2">Uncharacterized protein</fullName>
    </submittedName>
</protein>
<name>A0A1Y6FP66_9SPHN</name>
<gene>
    <name evidence="2" type="ORF">SAMN06295984_1967</name>
</gene>
<evidence type="ECO:0000313" key="2">
    <source>
        <dbReference type="EMBL" id="SMQ76527.1"/>
    </source>
</evidence>
<dbReference type="RefSeq" id="WP_133058509.1">
    <property type="nucleotide sequence ID" value="NZ_FXWL01000002.1"/>
</dbReference>
<keyword evidence="1" id="KW-0812">Transmembrane</keyword>
<feature type="transmembrane region" description="Helical" evidence="1">
    <location>
        <begin position="50"/>
        <end position="75"/>
    </location>
</feature>
<proteinExistence type="predicted"/>
<accession>A0A1Y6FP66</accession>
<reference evidence="3" key="1">
    <citation type="submission" date="2017-04" db="EMBL/GenBank/DDBJ databases">
        <authorList>
            <person name="Varghese N."/>
            <person name="Submissions S."/>
        </authorList>
    </citation>
    <scope>NUCLEOTIDE SEQUENCE [LARGE SCALE GENOMIC DNA]</scope>
    <source>
        <strain evidence="3">UI2</strain>
    </source>
</reference>
<evidence type="ECO:0000256" key="1">
    <source>
        <dbReference type="SAM" id="Phobius"/>
    </source>
</evidence>
<dbReference type="EMBL" id="FXWL01000002">
    <property type="protein sequence ID" value="SMQ76527.1"/>
    <property type="molecule type" value="Genomic_DNA"/>
</dbReference>
<organism evidence="2 3">
    <name type="scientific">Sphingopyxis terrae subsp. ummariensis</name>
    <dbReference type="NCBI Taxonomy" id="429001"/>
    <lineage>
        <taxon>Bacteria</taxon>
        <taxon>Pseudomonadati</taxon>
        <taxon>Pseudomonadota</taxon>
        <taxon>Alphaproteobacteria</taxon>
        <taxon>Sphingomonadales</taxon>
        <taxon>Sphingomonadaceae</taxon>
        <taxon>Sphingopyxis</taxon>
    </lineage>
</organism>
<evidence type="ECO:0000313" key="3">
    <source>
        <dbReference type="Proteomes" id="UP000194469"/>
    </source>
</evidence>
<dbReference type="Proteomes" id="UP000194469">
    <property type="component" value="Unassembled WGS sequence"/>
</dbReference>
<keyword evidence="3" id="KW-1185">Reference proteome</keyword>
<sequence>MATAIHAQGIEPRLGDSIDLPLMALAVIAMFALGIAAIQARRRGYLRSRASIAAVVALIVLIIGGTLLLPGASIVGDALR</sequence>
<keyword evidence="1" id="KW-0472">Membrane</keyword>
<dbReference type="AlphaFoldDB" id="A0A1Y6FP66"/>
<keyword evidence="1" id="KW-1133">Transmembrane helix</keyword>
<dbReference type="GeneID" id="303001621"/>
<feature type="transmembrane region" description="Helical" evidence="1">
    <location>
        <begin position="20"/>
        <end position="38"/>
    </location>
</feature>